<dbReference type="InterPro" id="IPR052243">
    <property type="entry name" value="Mito_inner_membrane_organizer"/>
</dbReference>
<dbReference type="GO" id="GO:0005741">
    <property type="term" value="C:mitochondrial outer membrane"/>
    <property type="evidence" value="ECO:0007669"/>
    <property type="project" value="UniProtKB-SubCell"/>
</dbReference>
<dbReference type="InterPro" id="IPR001623">
    <property type="entry name" value="DnaJ_domain"/>
</dbReference>
<dbReference type="InterPro" id="IPR036869">
    <property type="entry name" value="J_dom_sf"/>
</dbReference>
<dbReference type="PANTHER" id="PTHR44157">
    <property type="entry name" value="DNAJ HOMOLOG SUBFAMILY C MEMBER 11"/>
    <property type="match status" value="1"/>
</dbReference>
<evidence type="ECO:0000313" key="15">
    <source>
        <dbReference type="Ensembl" id="ENSEBUP00000000428.1"/>
    </source>
</evidence>
<sequence>MNEILTKDFLTVLRHFASFRQSCLLRPSRRATMAAPIEEQDEVDDGDFYSLLNVRREATPEELKAAYRRLCMVYHPDKHASAEDKRHADAMFTRLHRAYEVLSDPQTRAIYDIYGKRGLDMEGWEVVKRTRTQAEVQDEFEQLKKEREERRLQQRTNPKGTVLLGLDLTDLFDSYDDEDGEYTRTTQMEVNRMAIAQSIEAPLSLRDTVSLAGSLSTQNGTGGGSLTLVLRRLYPSWGWAEADLELGDVTGPTVGLKVHQNLSARSSVSCRGAILASAGGIRPGITCVMARRLTPHTTGSLTWRWGLISAMNASIIRDTESAHLALTLQLGVPNSFVLLSGQYKGQDEKRTRLKASLRVGMFGTVLEYGAERKISRHSTLGASVSLGLPHGVHLRLRLNRANQMYTIPAHLASEVSPSVVLYATVTPLLAYLALDRLVIQPYLRSRKEREVKEQRENRSSEMQRHKEEAEAVIRLMQETVRRNVEAEEAKMGEEPLRLFHIAPFHHPQPLHHSIVQFFHPHTMSYPPIPPSTMWWLWFPSGAPFSIAPALLPLLNSCGISKDIRPFQSQSC</sequence>
<dbReference type="Gene3D" id="1.10.287.110">
    <property type="entry name" value="DnaJ domain"/>
    <property type="match status" value="1"/>
</dbReference>
<comment type="subcellular location">
    <subcellularLocation>
        <location evidence="2">Mitochondrion membrane</location>
        <topology evidence="2">Peripheral membrane protein</topology>
    </subcellularLocation>
    <subcellularLocation>
        <location evidence="1">Mitochondrion outer membrane</location>
    </subcellularLocation>
</comment>
<keyword evidence="7" id="KW-0496">Mitochondrion</keyword>
<dbReference type="AlphaFoldDB" id="A0A8C4N3H8"/>
<dbReference type="Ensembl" id="ENSEBUT00000000724.1">
    <property type="protein sequence ID" value="ENSEBUP00000000428.1"/>
    <property type="gene ID" value="ENSEBUG00000000579.1"/>
</dbReference>
<organism evidence="15 16">
    <name type="scientific">Eptatretus burgeri</name>
    <name type="common">Inshore hagfish</name>
    <dbReference type="NCBI Taxonomy" id="7764"/>
    <lineage>
        <taxon>Eukaryota</taxon>
        <taxon>Metazoa</taxon>
        <taxon>Chordata</taxon>
        <taxon>Craniata</taxon>
        <taxon>Vertebrata</taxon>
        <taxon>Cyclostomata</taxon>
        <taxon>Myxini</taxon>
        <taxon>Myxiniformes</taxon>
        <taxon>Myxinidae</taxon>
        <taxon>Eptatretinae</taxon>
        <taxon>Eptatretus</taxon>
    </lineage>
</organism>
<evidence type="ECO:0000256" key="5">
    <source>
        <dbReference type="ARBA" id="ARBA00022990"/>
    </source>
</evidence>
<name>A0A8C4N3H8_EPTBU</name>
<keyword evidence="3" id="KW-0597">Phosphoprotein</keyword>
<keyword evidence="16" id="KW-1185">Reference proteome</keyword>
<feature type="domain" description="J" evidence="14">
    <location>
        <begin position="47"/>
        <end position="115"/>
    </location>
</feature>
<evidence type="ECO:0000256" key="8">
    <source>
        <dbReference type="ARBA" id="ARBA00023136"/>
    </source>
</evidence>
<evidence type="ECO:0000259" key="14">
    <source>
        <dbReference type="PROSITE" id="PS50076"/>
    </source>
</evidence>
<evidence type="ECO:0000256" key="10">
    <source>
        <dbReference type="ARBA" id="ARBA00056707"/>
    </source>
</evidence>
<evidence type="ECO:0000256" key="3">
    <source>
        <dbReference type="ARBA" id="ARBA00022553"/>
    </source>
</evidence>
<dbReference type="SUPFAM" id="SSF46565">
    <property type="entry name" value="Chaperone J-domain"/>
    <property type="match status" value="1"/>
</dbReference>
<dbReference type="InterPro" id="IPR018253">
    <property type="entry name" value="DnaJ_domain_CS"/>
</dbReference>
<dbReference type="Pfam" id="PF00226">
    <property type="entry name" value="DnaJ"/>
    <property type="match status" value="1"/>
</dbReference>
<feature type="coiled-coil region" evidence="13">
    <location>
        <begin position="444"/>
        <end position="482"/>
    </location>
</feature>
<reference evidence="15" key="2">
    <citation type="submission" date="2025-09" db="UniProtKB">
        <authorList>
            <consortium name="Ensembl"/>
        </authorList>
    </citation>
    <scope>IDENTIFICATION</scope>
</reference>
<comment type="function">
    <text evidence="10">Required for mitochondrial inner membrane organization. Seems to function through its association with the MICOS complex and the mitochondrial outer membrane sorting assembly machinery (SAM) complex.</text>
</comment>
<dbReference type="PRINTS" id="PR00625">
    <property type="entry name" value="JDOMAIN"/>
</dbReference>
<dbReference type="FunFam" id="1.10.287.110:FF:000027">
    <property type="entry name" value="DnaJ (Hsp40) homolog, subfamily C, member 11"/>
    <property type="match status" value="1"/>
</dbReference>
<accession>A0A8C4N3H8</accession>
<keyword evidence="4" id="KW-1000">Mitochondrion outer membrane</keyword>
<evidence type="ECO:0000256" key="4">
    <source>
        <dbReference type="ARBA" id="ARBA00022787"/>
    </source>
</evidence>
<keyword evidence="9" id="KW-0143">Chaperone</keyword>
<reference evidence="15" key="1">
    <citation type="submission" date="2025-08" db="UniProtKB">
        <authorList>
            <consortium name="Ensembl"/>
        </authorList>
    </citation>
    <scope>IDENTIFICATION</scope>
</reference>
<dbReference type="GO" id="GO:0042407">
    <property type="term" value="P:cristae formation"/>
    <property type="evidence" value="ECO:0007669"/>
    <property type="project" value="TreeGrafter"/>
</dbReference>
<keyword evidence="5" id="KW-0007">Acetylation</keyword>
<dbReference type="Proteomes" id="UP000694388">
    <property type="component" value="Unplaced"/>
</dbReference>
<comment type="similarity">
    <text evidence="11">Belongs to the DNAJC11 family.</text>
</comment>
<protein>
    <recommendedName>
        <fullName evidence="12">DnaJ homolog subfamily C member 11</fullName>
    </recommendedName>
</protein>
<dbReference type="PROSITE" id="PS50076">
    <property type="entry name" value="DNAJ_2"/>
    <property type="match status" value="1"/>
</dbReference>
<evidence type="ECO:0000256" key="12">
    <source>
        <dbReference type="ARBA" id="ARBA00074359"/>
    </source>
</evidence>
<evidence type="ECO:0000256" key="1">
    <source>
        <dbReference type="ARBA" id="ARBA00004294"/>
    </source>
</evidence>
<evidence type="ECO:0000256" key="13">
    <source>
        <dbReference type="SAM" id="Coils"/>
    </source>
</evidence>
<dbReference type="GeneTree" id="ENSGT00860000133842"/>
<evidence type="ECO:0000256" key="9">
    <source>
        <dbReference type="ARBA" id="ARBA00023186"/>
    </source>
</evidence>
<keyword evidence="8" id="KW-0472">Membrane</keyword>
<dbReference type="Pfam" id="PF22774">
    <property type="entry name" value="DNAJC11_beta-barrel"/>
    <property type="match status" value="1"/>
</dbReference>
<evidence type="ECO:0000256" key="11">
    <source>
        <dbReference type="ARBA" id="ARBA00061668"/>
    </source>
</evidence>
<keyword evidence="6 13" id="KW-0175">Coiled coil</keyword>
<evidence type="ECO:0000313" key="16">
    <source>
        <dbReference type="Proteomes" id="UP000694388"/>
    </source>
</evidence>
<evidence type="ECO:0000256" key="2">
    <source>
        <dbReference type="ARBA" id="ARBA00004318"/>
    </source>
</evidence>
<evidence type="ECO:0000256" key="6">
    <source>
        <dbReference type="ARBA" id="ARBA00023054"/>
    </source>
</evidence>
<dbReference type="PROSITE" id="PS00636">
    <property type="entry name" value="DNAJ_1"/>
    <property type="match status" value="1"/>
</dbReference>
<dbReference type="InterPro" id="IPR055225">
    <property type="entry name" value="DNAJC11-like_beta-barrel"/>
</dbReference>
<dbReference type="PANTHER" id="PTHR44157:SF1">
    <property type="entry name" value="DNAJ HOMOLOG SUBFAMILY C MEMBER 11"/>
    <property type="match status" value="1"/>
</dbReference>
<evidence type="ECO:0000256" key="7">
    <source>
        <dbReference type="ARBA" id="ARBA00023128"/>
    </source>
</evidence>
<dbReference type="CDD" id="cd06257">
    <property type="entry name" value="DnaJ"/>
    <property type="match status" value="1"/>
</dbReference>
<proteinExistence type="inferred from homology"/>
<dbReference type="SMART" id="SM00271">
    <property type="entry name" value="DnaJ"/>
    <property type="match status" value="1"/>
</dbReference>